<accession>A0A0B5FT99</accession>
<organism evidence="2 3">
    <name type="scientific">Geoalkalibacter subterraneus</name>
    <dbReference type="NCBI Taxonomy" id="483547"/>
    <lineage>
        <taxon>Bacteria</taxon>
        <taxon>Pseudomonadati</taxon>
        <taxon>Thermodesulfobacteriota</taxon>
        <taxon>Desulfuromonadia</taxon>
        <taxon>Desulfuromonadales</taxon>
        <taxon>Geoalkalibacteraceae</taxon>
        <taxon>Geoalkalibacter</taxon>
    </lineage>
</organism>
<dbReference type="SUPFAM" id="SSF52980">
    <property type="entry name" value="Restriction endonuclease-like"/>
    <property type="match status" value="1"/>
</dbReference>
<dbReference type="OrthoDB" id="5411886at2"/>
<evidence type="ECO:0000313" key="2">
    <source>
        <dbReference type="EMBL" id="AJF06846.1"/>
    </source>
</evidence>
<evidence type="ECO:0000259" key="1">
    <source>
        <dbReference type="Pfam" id="PF12705"/>
    </source>
</evidence>
<sequence>MSELMTTTYSMWRLFRNCRMACKWRYIDELVPLERDPNLAFGSVIHDCLECWHSERELAKVLDHIDRTYPNRAQDDHQQADWHLARAMMSAYAEHYPAEAFEVVALEKTFEGPIVNPATGATSRSFILAGKVDGIVRQDGQYFLLEHKTASQIDASYLERLWTDFQIILYAWYLEQTLGITVSGIIYNVLVKAKLRQGKGETEAEFEARRAELIAKSKTGKSSAKRKLPEDDDTFQQRLQEKYLEPGMFHREVLYISRDQFEELRAELWELSKAMLDARRRNIFYRNTSYCFQYGRPCAYFQLCRSGGNPNVIENHFQRIAPHEELRDGAGEDAAPVF</sequence>
<dbReference type="RefSeq" id="WP_040200641.1">
    <property type="nucleotide sequence ID" value="NZ_CP010311.1"/>
</dbReference>
<dbReference type="Gene3D" id="3.90.320.10">
    <property type="match status" value="1"/>
</dbReference>
<dbReference type="Pfam" id="PF12705">
    <property type="entry name" value="PDDEXK_1"/>
    <property type="match status" value="1"/>
</dbReference>
<dbReference type="InterPro" id="IPR011335">
    <property type="entry name" value="Restrct_endonuc-II-like"/>
</dbReference>
<dbReference type="EMBL" id="CP010311">
    <property type="protein sequence ID" value="AJF06846.1"/>
    <property type="molecule type" value="Genomic_DNA"/>
</dbReference>
<gene>
    <name evidence="2" type="ORF">GSUB_10180</name>
</gene>
<evidence type="ECO:0000313" key="3">
    <source>
        <dbReference type="Proteomes" id="UP000035036"/>
    </source>
</evidence>
<dbReference type="KEGG" id="gsb:GSUB_10180"/>
<dbReference type="HOGENOM" id="CLU_820678_0_0_7"/>
<dbReference type="InterPro" id="IPR011604">
    <property type="entry name" value="PDDEXK-like_dom_sf"/>
</dbReference>
<dbReference type="STRING" id="483547.GSUB_10180"/>
<name>A0A0B5FT99_9BACT</name>
<reference evidence="2 3" key="1">
    <citation type="journal article" date="2015" name="Genome Announc.">
        <title>Genomes of Geoalkalibacter ferrihydriticus Z-0531T and Geoalkalibacter subterraneus Red1T, Two Haloalkaliphilic Metal-Reducing Deltaproteobacteria.</title>
        <authorList>
            <person name="Badalamenti J.P."/>
            <person name="Krajmalnik-Brown R."/>
            <person name="Torres C.I."/>
            <person name="Bond D.R."/>
        </authorList>
    </citation>
    <scope>NUCLEOTIDE SEQUENCE [LARGE SCALE GENOMIC DNA]</scope>
    <source>
        <strain evidence="2 3">Red1</strain>
    </source>
</reference>
<keyword evidence="3" id="KW-1185">Reference proteome</keyword>
<dbReference type="AlphaFoldDB" id="A0A0B5FT99"/>
<proteinExistence type="predicted"/>
<feature type="domain" description="PD-(D/E)XK endonuclease-like" evidence="1">
    <location>
        <begin position="9"/>
        <end position="305"/>
    </location>
</feature>
<dbReference type="Proteomes" id="UP000035036">
    <property type="component" value="Chromosome"/>
</dbReference>
<dbReference type="InterPro" id="IPR038726">
    <property type="entry name" value="PDDEXK_AddAB-type"/>
</dbReference>
<protein>
    <recommendedName>
        <fullName evidence="1">PD-(D/E)XK endonuclease-like domain-containing protein</fullName>
    </recommendedName>
</protein>